<reference evidence="1 3" key="1">
    <citation type="submission" date="2015-02" db="EMBL/GenBank/DDBJ databases">
        <authorList>
            <person name="Chooi Y.-H."/>
        </authorList>
    </citation>
    <scope>NUCLEOTIDE SEQUENCE [LARGE SCALE GENOMIC DNA]</scope>
    <source>
        <strain evidence="1">E3</strain>
    </source>
</reference>
<keyword evidence="2" id="KW-0496">Mitochondrion</keyword>
<evidence type="ECO:0008006" key="5">
    <source>
        <dbReference type="Google" id="ProtNLM"/>
    </source>
</evidence>
<protein>
    <recommendedName>
        <fullName evidence="5">Clathrin/coatomer adaptor adaptin-like N-terminal domain-containing protein</fullName>
    </recommendedName>
</protein>
<evidence type="ECO:0000313" key="2">
    <source>
        <dbReference type="EMBL" id="SPQ99150.1"/>
    </source>
</evidence>
<accession>A0A0G4ILT1</accession>
<dbReference type="Proteomes" id="UP000039324">
    <property type="component" value="Unassembled WGS sequence"/>
</dbReference>
<organism evidence="1 3">
    <name type="scientific">Plasmodiophora brassicae</name>
    <name type="common">Clubroot disease agent</name>
    <dbReference type="NCBI Taxonomy" id="37360"/>
    <lineage>
        <taxon>Eukaryota</taxon>
        <taxon>Sar</taxon>
        <taxon>Rhizaria</taxon>
        <taxon>Endomyxa</taxon>
        <taxon>Phytomyxea</taxon>
        <taxon>Plasmodiophorida</taxon>
        <taxon>Plasmodiophoridae</taxon>
        <taxon>Plasmodiophora</taxon>
    </lineage>
</organism>
<dbReference type="EMBL" id="CDSF01000057">
    <property type="protein sequence ID" value="CEO96216.1"/>
    <property type="molecule type" value="Genomic_DNA"/>
</dbReference>
<evidence type="ECO:0000313" key="3">
    <source>
        <dbReference type="Proteomes" id="UP000039324"/>
    </source>
</evidence>
<name>A0A0G4ILT1_PLABS</name>
<evidence type="ECO:0000313" key="1">
    <source>
        <dbReference type="EMBL" id="CEO96216.1"/>
    </source>
</evidence>
<evidence type="ECO:0000313" key="4">
    <source>
        <dbReference type="Proteomes" id="UP000290189"/>
    </source>
</evidence>
<geneLocation type="mitochondrion" evidence="2"/>
<dbReference type="AlphaFoldDB" id="A0A0G4ILT1"/>
<dbReference type="Proteomes" id="UP000290189">
    <property type="component" value="Unassembled WGS sequence"/>
</dbReference>
<gene>
    <name evidence="1" type="ORF">PBRA_004887</name>
    <name evidence="2" type="ORF">PLBR_LOCUS6365</name>
</gene>
<proteinExistence type="predicted"/>
<keyword evidence="3" id="KW-1185">Reference proteome</keyword>
<sequence>MPGSIWAAEPLRPGGGLHQQLAKLAASPLDVLPVLPALARRASPVDARRVHASLVQLFEAASTTAYVRLVIARTLRAMKPSDQTMRALCATLDSTKDPAWIVAVLTAIQGPRDERIVHAVVAVLEGHVSDDVIAEHCVGALQRVDCGNSHIAACVTRLISRPDVPRHIRLLLQKLDSRPRSDIHVSTQRPYASLCVFTQQKQYDALIDAVLTVLKSQEPLTKGVWKRVAHAVKCVPDRGNDVIDALLNRNASSPEHGALACVCVCLVHVVELSMDSAKMLLDQCRAGLEHVPHRLLATACIRGARRSTALRSQFVEVLDAVVSSAPTSLASYDVAVVVIQDGAPDLAPLADGLLARLDLRDVRFVLWVKALRCICESLVKTTSDIAASVCCLREAQLCLRAMRSSSSSMDFQEAFLEHRIALIEERGSPFGPDARRLGAIGHQLSRLTRSVMSLGPRSRQQIETLAADDRSYTAFPPAFFVHHRPNLVGVKASISADRCSIAVSGRFRQDLVDRVASVYAVIDGACVVPLDLDQGRFARDCPFRSDPVAAASVAIVAVDHDRRRWEVATVVPVVS</sequence>
<dbReference type="EMBL" id="OVEO01000011">
    <property type="protein sequence ID" value="SPQ99150.1"/>
    <property type="molecule type" value="Genomic_DNA"/>
</dbReference>
<reference evidence="2 4" key="2">
    <citation type="submission" date="2018-03" db="EMBL/GenBank/DDBJ databases">
        <authorList>
            <person name="Fogelqvist J."/>
        </authorList>
    </citation>
    <scope>NUCLEOTIDE SEQUENCE [LARGE SCALE GENOMIC DNA]</scope>
</reference>